<dbReference type="FunCoup" id="A0A2I4DM20">
    <property type="interactions" value="329"/>
</dbReference>
<dbReference type="CDD" id="cd06410">
    <property type="entry name" value="PB1_UP2"/>
    <property type="match status" value="1"/>
</dbReference>
<feature type="domain" description="PB1" evidence="1">
    <location>
        <begin position="36"/>
        <end position="124"/>
    </location>
</feature>
<gene>
    <name evidence="3" type="primary">LOC108981452</name>
</gene>
<dbReference type="AlphaFoldDB" id="A0A2I4DM20"/>
<dbReference type="Pfam" id="PF00564">
    <property type="entry name" value="PB1"/>
    <property type="match status" value="1"/>
</dbReference>
<dbReference type="PANTHER" id="PTHR31066">
    <property type="entry name" value="OS05G0427100 PROTEIN-RELATED"/>
    <property type="match status" value="1"/>
</dbReference>
<dbReference type="Proteomes" id="UP000235220">
    <property type="component" value="Chromosome 9"/>
</dbReference>
<dbReference type="InterPro" id="IPR000270">
    <property type="entry name" value="PB1_dom"/>
</dbReference>
<evidence type="ECO:0000313" key="3">
    <source>
        <dbReference type="RefSeq" id="XP_018808177.1"/>
    </source>
</evidence>
<protein>
    <submittedName>
        <fullName evidence="3">Uncharacterized protein LOC108981452</fullName>
    </submittedName>
</protein>
<dbReference type="InParanoid" id="A0A2I4DM20"/>
<dbReference type="PANTHER" id="PTHR31066:SF66">
    <property type="entry name" value="PB1 DOMAIN-CONTAINING PROTEIN"/>
    <property type="match status" value="1"/>
</dbReference>
<organism evidence="2 3">
    <name type="scientific">Juglans regia</name>
    <name type="common">English walnut</name>
    <dbReference type="NCBI Taxonomy" id="51240"/>
    <lineage>
        <taxon>Eukaryota</taxon>
        <taxon>Viridiplantae</taxon>
        <taxon>Streptophyta</taxon>
        <taxon>Embryophyta</taxon>
        <taxon>Tracheophyta</taxon>
        <taxon>Spermatophyta</taxon>
        <taxon>Magnoliopsida</taxon>
        <taxon>eudicotyledons</taxon>
        <taxon>Gunneridae</taxon>
        <taxon>Pentapetalae</taxon>
        <taxon>rosids</taxon>
        <taxon>fabids</taxon>
        <taxon>Fagales</taxon>
        <taxon>Juglandaceae</taxon>
        <taxon>Juglans</taxon>
    </lineage>
</organism>
<evidence type="ECO:0000259" key="1">
    <source>
        <dbReference type="SMART" id="SM00666"/>
    </source>
</evidence>
<dbReference type="SMART" id="SM00666">
    <property type="entry name" value="PB1"/>
    <property type="match status" value="1"/>
</dbReference>
<dbReference type="GeneID" id="108981452"/>
<reference evidence="3" key="1">
    <citation type="submission" date="2025-08" db="UniProtKB">
        <authorList>
            <consortium name="RefSeq"/>
        </authorList>
    </citation>
    <scope>IDENTIFICATION</scope>
    <source>
        <tissue evidence="3">Leaves</tissue>
    </source>
</reference>
<dbReference type="SUPFAM" id="SSF54277">
    <property type="entry name" value="CAD &amp; PB1 domains"/>
    <property type="match status" value="1"/>
</dbReference>
<dbReference type="KEGG" id="jre:108981452"/>
<proteinExistence type="predicted"/>
<evidence type="ECO:0000313" key="2">
    <source>
        <dbReference type="Proteomes" id="UP000235220"/>
    </source>
</evidence>
<dbReference type="STRING" id="51240.A0A2I4DM20"/>
<dbReference type="InterPro" id="IPR053198">
    <property type="entry name" value="Gynoecium_Dev_Regulator"/>
</dbReference>
<dbReference type="RefSeq" id="XP_018808177.1">
    <property type="nucleotide sequence ID" value="XM_018952632.2"/>
</dbReference>
<name>A0A2I4DM20_JUGRE</name>
<keyword evidence="2" id="KW-1185">Reference proteome</keyword>
<dbReference type="Gene3D" id="3.10.20.90">
    <property type="entry name" value="Phosphatidylinositol 3-kinase Catalytic Subunit, Chain A, domain 1"/>
    <property type="match status" value="1"/>
</dbReference>
<accession>A0A2I4DM20</accession>
<dbReference type="OrthoDB" id="1914296at2759"/>
<sequence length="208" mass="23031">MSQIVYRSTAMESNRATDSETIKFLCSYGGKILPRSTDGNLRYVGGLTRVLAVDRSISHAELMVKIGEFCGYSVTLRCQLPSGDLETLVSITSDEDLANIIEEYDRASSSMSHPPKIRAILSPPKSLKKISPPPSSTPSDVDSYAYGSPFVSAGLLKNSVAYHPVPRTRNCSENAYLYNCHIQENPRVLYPYSWGVPRCNHLRRGPKI</sequence>